<comment type="caution">
    <text evidence="1">The sequence shown here is derived from an EMBL/GenBank/DDBJ whole genome shotgun (WGS) entry which is preliminary data.</text>
</comment>
<proteinExistence type="predicted"/>
<gene>
    <name evidence="1" type="ORF">MRB53_023124</name>
</gene>
<sequence length="256" mass="28507">MVELAAAHLLGDAIPWYQWLARTMGRPTWSAFTRALCSRFGSPEDDDPEGSLAKLSQTTTVRDYQAKFEWLANRSLVLPEPFLLRCFISGLHEDIRAGVKLLSPHTLLQAYTIAKQQEETTSALVSAISKRQSSRSPFNRSSYPPTPPPPLPNPPSKWTTPNPSTSANIPPGVRRLSIAEQPERHAKNLCFNCDEQYRPGHHCKSSQLLLLEADDSATPIERSEEDNEEEPPVEISLHALCGTTRPETMCLSGHIK</sequence>
<evidence type="ECO:0000313" key="2">
    <source>
        <dbReference type="Proteomes" id="UP001234297"/>
    </source>
</evidence>
<protein>
    <submittedName>
        <fullName evidence="1">Uncharacterized protein</fullName>
    </submittedName>
</protein>
<dbReference type="Proteomes" id="UP001234297">
    <property type="component" value="Chromosome 7"/>
</dbReference>
<dbReference type="EMBL" id="CM056815">
    <property type="protein sequence ID" value="KAJ8629801.1"/>
    <property type="molecule type" value="Genomic_DNA"/>
</dbReference>
<name>A0ACC2L8H8_PERAE</name>
<evidence type="ECO:0000313" key="1">
    <source>
        <dbReference type="EMBL" id="KAJ8629801.1"/>
    </source>
</evidence>
<keyword evidence="2" id="KW-1185">Reference proteome</keyword>
<accession>A0ACC2L8H8</accession>
<reference evidence="1 2" key="1">
    <citation type="journal article" date="2022" name="Hortic Res">
        <title>A haplotype resolved chromosomal level avocado genome allows analysis of novel avocado genes.</title>
        <authorList>
            <person name="Nath O."/>
            <person name="Fletcher S.J."/>
            <person name="Hayward A."/>
            <person name="Shaw L.M."/>
            <person name="Masouleh A.K."/>
            <person name="Furtado A."/>
            <person name="Henry R.J."/>
            <person name="Mitter N."/>
        </authorList>
    </citation>
    <scope>NUCLEOTIDE SEQUENCE [LARGE SCALE GENOMIC DNA]</scope>
    <source>
        <strain evidence="2">cv. Hass</strain>
    </source>
</reference>
<organism evidence="1 2">
    <name type="scientific">Persea americana</name>
    <name type="common">Avocado</name>
    <dbReference type="NCBI Taxonomy" id="3435"/>
    <lineage>
        <taxon>Eukaryota</taxon>
        <taxon>Viridiplantae</taxon>
        <taxon>Streptophyta</taxon>
        <taxon>Embryophyta</taxon>
        <taxon>Tracheophyta</taxon>
        <taxon>Spermatophyta</taxon>
        <taxon>Magnoliopsida</taxon>
        <taxon>Magnoliidae</taxon>
        <taxon>Laurales</taxon>
        <taxon>Lauraceae</taxon>
        <taxon>Persea</taxon>
    </lineage>
</organism>